<accession>A0A031MJ15</accession>
<dbReference type="OrthoDB" id="8591832at2"/>
<proteinExistence type="predicted"/>
<dbReference type="EMBL" id="FOGN01000001">
    <property type="protein sequence ID" value="SER72199.1"/>
    <property type="molecule type" value="Genomic_DNA"/>
</dbReference>
<name>A0A031MJ15_9GAMM</name>
<sequence>MHPFNASRPPGLAVGLAMAALVPFVTGALGLWVIPEGWRVWVMEELLAFAAVMLAFMGAIHWGLAMRADESSPDAPIQLGLSVIPPLLGWFALSLPIDFAVPLFFCAFAALYYADIWAVRHGLAPDWYPALRKPISLVAVGSMAVAWGATLVKNY</sequence>
<reference evidence="4 7" key="2">
    <citation type="submission" date="2019-04" db="EMBL/GenBank/DDBJ databases">
        <title>Crypto-aerobic microbial life in anoxic (sulfidic) marine sediments.</title>
        <authorList>
            <person name="Bhattacharya S."/>
            <person name="Roy C."/>
            <person name="Mondal N."/>
            <person name="Sarkar J."/>
            <person name="Mandal S."/>
            <person name="Rameez M.J."/>
            <person name="Ghosh W."/>
        </authorList>
    </citation>
    <scope>NUCLEOTIDE SEQUENCE [LARGE SCALE GENOMIC DNA]</scope>
    <source>
        <strain evidence="4 7">SBBB</strain>
    </source>
</reference>
<dbReference type="RefSeq" id="WP_036989699.1">
    <property type="nucleotide sequence ID" value="NZ_FOGN01000001.1"/>
</dbReference>
<feature type="transmembrane region" description="Helical" evidence="1">
    <location>
        <begin position="87"/>
        <end position="114"/>
    </location>
</feature>
<dbReference type="EMBL" id="SWAV01000003">
    <property type="protein sequence ID" value="TKA91489.1"/>
    <property type="molecule type" value="Genomic_DNA"/>
</dbReference>
<feature type="transmembrane region" description="Helical" evidence="1">
    <location>
        <begin position="134"/>
        <end position="152"/>
    </location>
</feature>
<dbReference type="Proteomes" id="UP000305198">
    <property type="component" value="Unassembled WGS sequence"/>
</dbReference>
<dbReference type="AlphaFoldDB" id="A0A031MJ15"/>
<keyword evidence="1" id="KW-0472">Membrane</keyword>
<dbReference type="EMBL" id="FOUA01000001">
    <property type="protein sequence ID" value="SFL58007.1"/>
    <property type="molecule type" value="Genomic_DNA"/>
</dbReference>
<keyword evidence="1" id="KW-1133">Transmembrane helix</keyword>
<gene>
    <name evidence="4" type="ORF">FA869_10305</name>
    <name evidence="3" type="ORF">SAMN04487855_0223</name>
    <name evidence="2" type="ORF">SAMN05216589_1404</name>
</gene>
<feature type="transmembrane region" description="Helical" evidence="1">
    <location>
        <begin position="12"/>
        <end position="34"/>
    </location>
</feature>
<evidence type="ECO:0000313" key="5">
    <source>
        <dbReference type="Proteomes" id="UP000186599"/>
    </source>
</evidence>
<evidence type="ECO:0000256" key="1">
    <source>
        <dbReference type="SAM" id="Phobius"/>
    </source>
</evidence>
<organism evidence="4 7">
    <name type="scientific">Halopseudomonas bauzanensis</name>
    <dbReference type="NCBI Taxonomy" id="653930"/>
    <lineage>
        <taxon>Bacteria</taxon>
        <taxon>Pseudomonadati</taxon>
        <taxon>Pseudomonadota</taxon>
        <taxon>Gammaproteobacteria</taxon>
        <taxon>Pseudomonadales</taxon>
        <taxon>Pseudomonadaceae</taxon>
        <taxon>Halopseudomonas</taxon>
    </lineage>
</organism>
<dbReference type="Proteomes" id="UP000186599">
    <property type="component" value="Unassembled WGS sequence"/>
</dbReference>
<dbReference type="PANTHER" id="PTHR15887:SF1">
    <property type="entry name" value="TRANSMEMBRANE PROTEIN 69"/>
    <property type="match status" value="1"/>
</dbReference>
<protein>
    <submittedName>
        <fullName evidence="4">DUF3429 domain-containing protein</fullName>
    </submittedName>
</protein>
<dbReference type="STRING" id="653930.SAMN05216589_1404"/>
<dbReference type="Pfam" id="PF11911">
    <property type="entry name" value="DUF3429"/>
    <property type="match status" value="1"/>
</dbReference>
<reference evidence="5 6" key="1">
    <citation type="submission" date="2016-10" db="EMBL/GenBank/DDBJ databases">
        <authorList>
            <person name="de Groot N.N."/>
        </authorList>
    </citation>
    <scope>NUCLEOTIDE SEQUENCE [LARGE SCALE GENOMIC DNA]</scope>
    <source>
        <strain evidence="3 5">CGMCC 1.9095</strain>
        <strain evidence="2 6">DSM 22558</strain>
    </source>
</reference>
<evidence type="ECO:0000313" key="2">
    <source>
        <dbReference type="EMBL" id="SER72199.1"/>
    </source>
</evidence>
<keyword evidence="1" id="KW-0812">Transmembrane</keyword>
<dbReference type="InterPro" id="IPR021836">
    <property type="entry name" value="DUF3429"/>
</dbReference>
<dbReference type="PANTHER" id="PTHR15887">
    <property type="entry name" value="TRANSMEMBRANE PROTEIN 69"/>
    <property type="match status" value="1"/>
</dbReference>
<evidence type="ECO:0000313" key="4">
    <source>
        <dbReference type="EMBL" id="TKA91489.1"/>
    </source>
</evidence>
<evidence type="ECO:0000313" key="6">
    <source>
        <dbReference type="Proteomes" id="UP000186904"/>
    </source>
</evidence>
<dbReference type="Proteomes" id="UP000186904">
    <property type="component" value="Unassembled WGS sequence"/>
</dbReference>
<evidence type="ECO:0000313" key="7">
    <source>
        <dbReference type="Proteomes" id="UP000305198"/>
    </source>
</evidence>
<feature type="transmembrane region" description="Helical" evidence="1">
    <location>
        <begin position="46"/>
        <end position="66"/>
    </location>
</feature>
<evidence type="ECO:0000313" key="3">
    <source>
        <dbReference type="EMBL" id="SFL58007.1"/>
    </source>
</evidence>
<keyword evidence="5" id="KW-1185">Reference proteome</keyword>